<dbReference type="SUPFAM" id="SSF53254">
    <property type="entry name" value="Phosphoglycerate mutase-like"/>
    <property type="match status" value="1"/>
</dbReference>
<dbReference type="InterPro" id="IPR013079">
    <property type="entry name" value="6Phosfructo_kin"/>
</dbReference>
<dbReference type="PIRSF" id="PIRSF000709">
    <property type="entry name" value="6PFK_2-Ptase"/>
    <property type="match status" value="1"/>
</dbReference>
<evidence type="ECO:0000313" key="10">
    <source>
        <dbReference type="Proteomes" id="UP000319731"/>
    </source>
</evidence>
<dbReference type="SUPFAM" id="SSF52540">
    <property type="entry name" value="P-loop containing nucleoside triphosphate hydrolases"/>
    <property type="match status" value="1"/>
</dbReference>
<protein>
    <recommendedName>
        <fullName evidence="2">fructose-2,6-bisphosphate 2-phosphatase</fullName>
        <ecNumber evidence="2">3.1.3.46</ecNumber>
    </recommendedName>
</protein>
<evidence type="ECO:0000313" key="9">
    <source>
        <dbReference type="EMBL" id="TPX36989.1"/>
    </source>
</evidence>
<evidence type="ECO:0000256" key="7">
    <source>
        <dbReference type="SAM" id="MobiDB-lite"/>
    </source>
</evidence>
<dbReference type="AlphaFoldDB" id="A0A507CCT8"/>
<dbReference type="Pfam" id="PF00300">
    <property type="entry name" value="His_Phos_1"/>
    <property type="match status" value="1"/>
</dbReference>
<dbReference type="PRINTS" id="PR00991">
    <property type="entry name" value="6PFRUCTKNASE"/>
</dbReference>
<dbReference type="GO" id="GO:0006003">
    <property type="term" value="P:fructose 2,6-bisphosphate metabolic process"/>
    <property type="evidence" value="ECO:0007669"/>
    <property type="project" value="InterPro"/>
</dbReference>
<dbReference type="Pfam" id="PF01591">
    <property type="entry name" value="6PF2K"/>
    <property type="match status" value="1"/>
</dbReference>
<dbReference type="Gene3D" id="3.40.50.1240">
    <property type="entry name" value="Phosphoglycerate mutase-like"/>
    <property type="match status" value="1"/>
</dbReference>
<evidence type="ECO:0000256" key="4">
    <source>
        <dbReference type="ARBA" id="ARBA00022801"/>
    </source>
</evidence>
<keyword evidence="3" id="KW-0547">Nucleotide-binding</keyword>
<dbReference type="GO" id="GO:0006000">
    <property type="term" value="P:fructose metabolic process"/>
    <property type="evidence" value="ECO:0007669"/>
    <property type="project" value="InterPro"/>
</dbReference>
<comment type="similarity">
    <text evidence="1">In the C-terminal section; belongs to the phosphoglycerate mutase family.</text>
</comment>
<dbReference type="Proteomes" id="UP000319731">
    <property type="component" value="Unassembled WGS sequence"/>
</dbReference>
<dbReference type="GO" id="GO:0005524">
    <property type="term" value="F:ATP binding"/>
    <property type="evidence" value="ECO:0007669"/>
    <property type="project" value="UniProtKB-KW"/>
</dbReference>
<dbReference type="InterPro" id="IPR003094">
    <property type="entry name" value="6Pfruct_kin"/>
</dbReference>
<dbReference type="FunFam" id="3.40.50.300:FF:000644">
    <property type="entry name" value="GpmB, Fructose-2,6-bisphosphatase"/>
    <property type="match status" value="1"/>
</dbReference>
<feature type="compositionally biased region" description="Low complexity" evidence="7">
    <location>
        <begin position="9"/>
        <end position="20"/>
    </location>
</feature>
<feature type="domain" description="6-phosphofructo-2-kinase" evidence="8">
    <location>
        <begin position="33"/>
        <end position="251"/>
    </location>
</feature>
<evidence type="ECO:0000259" key="8">
    <source>
        <dbReference type="Pfam" id="PF01591"/>
    </source>
</evidence>
<dbReference type="STRING" id="1806994.A0A507CCT8"/>
<feature type="binding site" evidence="6">
    <location>
        <begin position="258"/>
        <end position="265"/>
    </location>
    <ligand>
        <name>substrate</name>
    </ligand>
</feature>
<feature type="binding site" evidence="6">
    <location>
        <position position="310"/>
    </location>
    <ligand>
        <name>substrate</name>
    </ligand>
</feature>
<reference evidence="9 10" key="1">
    <citation type="journal article" date="2019" name="Sci. Rep.">
        <title>Comparative genomics of chytrid fungi reveal insights into the obligate biotrophic and pathogenic lifestyle of Synchytrium endobioticum.</title>
        <authorList>
            <person name="van de Vossenberg B.T.L.H."/>
            <person name="Warris S."/>
            <person name="Nguyen H.D.T."/>
            <person name="van Gent-Pelzer M.P.E."/>
            <person name="Joly D.L."/>
            <person name="van de Geest H.C."/>
            <person name="Bonants P.J.M."/>
            <person name="Smith D.S."/>
            <person name="Levesque C.A."/>
            <person name="van der Lee T.A.J."/>
        </authorList>
    </citation>
    <scope>NUCLEOTIDE SEQUENCE [LARGE SCALE GENOMIC DNA]</scope>
    <source>
        <strain evidence="9 10">JEL517</strain>
    </source>
</reference>
<dbReference type="EMBL" id="QEAO01000003">
    <property type="protein sequence ID" value="TPX36989.1"/>
    <property type="molecule type" value="Genomic_DNA"/>
</dbReference>
<accession>A0A507CCT8</accession>
<dbReference type="GeneID" id="42002105"/>
<keyword evidence="10" id="KW-1185">Reference proteome</keyword>
<dbReference type="EC" id="3.1.3.46" evidence="2"/>
<feature type="region of interest" description="Disordered" evidence="7">
    <location>
        <begin position="1"/>
        <end position="28"/>
    </location>
</feature>
<dbReference type="PROSITE" id="PS00175">
    <property type="entry name" value="PG_MUTASE"/>
    <property type="match status" value="1"/>
</dbReference>
<dbReference type="GO" id="GO:0004331">
    <property type="term" value="F:fructose-2,6-bisphosphate 2-phosphatase activity"/>
    <property type="evidence" value="ECO:0007669"/>
    <property type="project" value="UniProtKB-EC"/>
</dbReference>
<dbReference type="InterPro" id="IPR013078">
    <property type="entry name" value="His_Pase_superF_clade-1"/>
</dbReference>
<gene>
    <name evidence="9" type="ORF">SmJEL517_g00880</name>
</gene>
<dbReference type="InterPro" id="IPR027417">
    <property type="entry name" value="P-loop_NTPase"/>
</dbReference>
<evidence type="ECO:0000256" key="6">
    <source>
        <dbReference type="PIRSR" id="PIRSR613078-2"/>
    </source>
</evidence>
<organism evidence="9 10">
    <name type="scientific">Synchytrium microbalum</name>
    <dbReference type="NCBI Taxonomy" id="1806994"/>
    <lineage>
        <taxon>Eukaryota</taxon>
        <taxon>Fungi</taxon>
        <taxon>Fungi incertae sedis</taxon>
        <taxon>Chytridiomycota</taxon>
        <taxon>Chytridiomycota incertae sedis</taxon>
        <taxon>Chytridiomycetes</taxon>
        <taxon>Synchytriales</taxon>
        <taxon>Synchytriaceae</taxon>
        <taxon>Synchytrium</taxon>
    </lineage>
</organism>
<dbReference type="Gene3D" id="3.40.50.300">
    <property type="entry name" value="P-loop containing nucleotide triphosphate hydrolases"/>
    <property type="match status" value="1"/>
</dbReference>
<dbReference type="PANTHER" id="PTHR10606:SF44">
    <property type="entry name" value="6-PHOSPHOFRUCTO 2-KINASE_FRUCTOSE 2,6-BISPHOSPHATASE LONG FORM"/>
    <property type="match status" value="1"/>
</dbReference>
<dbReference type="InterPro" id="IPR001345">
    <property type="entry name" value="PG/BPGM_mutase_AS"/>
</dbReference>
<dbReference type="PANTHER" id="PTHR10606">
    <property type="entry name" value="6-PHOSPHOFRUCTO-2-KINASE/FRUCTOSE-2,6-BISPHOSPHATASE"/>
    <property type="match status" value="1"/>
</dbReference>
<evidence type="ECO:0000256" key="5">
    <source>
        <dbReference type="ARBA" id="ARBA00022840"/>
    </source>
</evidence>
<dbReference type="RefSeq" id="XP_031027060.1">
    <property type="nucleotide sequence ID" value="XM_031166808.1"/>
</dbReference>
<dbReference type="OrthoDB" id="267323at2759"/>
<sequence length="497" mass="55867">MAGDNQNGAVNSAVAASAANDKSHARRPYQKSLPNKLVVVMVGLPARGKTYIARKIVRYLNWLGYPARIFNVGQYRRDAVGSVQSHDFWNHENREANTIREQLSKQALHDTLEWLRSPTACVAVYDAANTTADRRTRVLKTCNEEGVAVMFVESICDDEEIILENIKEVKISSPDYEGVDPEEAVLDFKKRIKHHESTYERISTKEMDDASPNSVPFIQLVNIGTQVLLNRIRGYLPSRICYFCMNLNITPRHIYMSRHGESEYNVAGKIGGNANLSSRGEQYAARLPGIVVANLEPNVKLTVWTSTLKRTMQTAAALPYPKIQWRALDELDSGLCDGMTYEEIDEKYPMEAAERAHDKFLYRYPGGESYRDLVQRLEPIIMELERPRDPDKQILIISHQAVVRALYAYFLNIPPEELPYINVPLHTVFRLTPKAYKCDEVRWKVDVAAVSTYRPKVDAALVSPVTQKAQQDLATSAASLGDGVAAVSVLEGHVVAT</sequence>
<comment type="caution">
    <text evidence="9">The sequence shown here is derived from an EMBL/GenBank/DDBJ whole genome shotgun (WGS) entry which is preliminary data.</text>
</comment>
<evidence type="ECO:0000256" key="3">
    <source>
        <dbReference type="ARBA" id="ARBA00022741"/>
    </source>
</evidence>
<dbReference type="GO" id="GO:0003873">
    <property type="term" value="F:6-phosphofructo-2-kinase activity"/>
    <property type="evidence" value="ECO:0007669"/>
    <property type="project" value="InterPro"/>
</dbReference>
<dbReference type="SMART" id="SM00855">
    <property type="entry name" value="PGAM"/>
    <property type="match status" value="1"/>
</dbReference>
<dbReference type="FunFam" id="3.40.50.1240:FF:000005">
    <property type="entry name" value="GpmB, Fructose-2,6-bisphosphatase"/>
    <property type="match status" value="1"/>
</dbReference>
<name>A0A507CCT8_9FUNG</name>
<dbReference type="CDD" id="cd07067">
    <property type="entry name" value="HP_PGM_like"/>
    <property type="match status" value="1"/>
</dbReference>
<evidence type="ECO:0000256" key="2">
    <source>
        <dbReference type="ARBA" id="ARBA00013067"/>
    </source>
</evidence>
<dbReference type="GO" id="GO:0005829">
    <property type="term" value="C:cytosol"/>
    <property type="evidence" value="ECO:0007669"/>
    <property type="project" value="TreeGrafter"/>
</dbReference>
<evidence type="ECO:0000256" key="1">
    <source>
        <dbReference type="ARBA" id="ARBA00008408"/>
    </source>
</evidence>
<keyword evidence="5" id="KW-0067">ATP-binding</keyword>
<keyword evidence="4" id="KW-0378">Hydrolase</keyword>
<proteinExistence type="inferred from homology"/>
<dbReference type="InterPro" id="IPR029033">
    <property type="entry name" value="His_PPase_superfam"/>
</dbReference>